<evidence type="ECO:0000256" key="3">
    <source>
        <dbReference type="ARBA" id="ARBA00008562"/>
    </source>
</evidence>
<dbReference type="EC" id="1.4.3.16" evidence="4 10"/>
<evidence type="ECO:0000259" key="14">
    <source>
        <dbReference type="Pfam" id="PF02910"/>
    </source>
</evidence>
<dbReference type="UniPathway" id="UPA00253">
    <property type="reaction ID" value="UER00326"/>
</dbReference>
<organism evidence="15 16">
    <name type="scientific">Candidatus Schekmanbacteria bacterium GWA2_38_11</name>
    <dbReference type="NCBI Taxonomy" id="1817876"/>
    <lineage>
        <taxon>Bacteria</taxon>
        <taxon>Candidatus Schekmaniibacteriota</taxon>
    </lineage>
</organism>
<dbReference type="GO" id="GO:0005737">
    <property type="term" value="C:cytoplasm"/>
    <property type="evidence" value="ECO:0007669"/>
    <property type="project" value="UniProtKB-SubCell"/>
</dbReference>
<comment type="similarity">
    <text evidence="3 11">Belongs to the FAD-dependent oxidoreductase 2 family. NadB subfamily.</text>
</comment>
<gene>
    <name evidence="15" type="ORF">A2042_00135</name>
</gene>
<feature type="coiled-coil region" evidence="12">
    <location>
        <begin position="453"/>
        <end position="480"/>
    </location>
</feature>
<dbReference type="GO" id="GO:0008734">
    <property type="term" value="F:L-aspartate oxidase activity"/>
    <property type="evidence" value="ECO:0007669"/>
    <property type="project" value="UniProtKB-UniRule"/>
</dbReference>
<dbReference type="InterPro" id="IPR005288">
    <property type="entry name" value="NadB"/>
</dbReference>
<evidence type="ECO:0000256" key="7">
    <source>
        <dbReference type="ARBA" id="ARBA00022827"/>
    </source>
</evidence>
<dbReference type="InterPro" id="IPR036188">
    <property type="entry name" value="FAD/NAD-bd_sf"/>
</dbReference>
<dbReference type="InterPro" id="IPR015939">
    <property type="entry name" value="Fum_Rdtase/Succ_DH_flav-like_C"/>
</dbReference>
<keyword evidence="12" id="KW-0175">Coiled coil</keyword>
<accession>A0A1F7RDU9</accession>
<dbReference type="PRINTS" id="PR00411">
    <property type="entry name" value="PNDRDTASEI"/>
</dbReference>
<protein>
    <recommendedName>
        <fullName evidence="4 10">L-aspartate oxidase</fullName>
        <ecNumber evidence="4 10">1.4.3.16</ecNumber>
    </recommendedName>
</protein>
<keyword evidence="7 11" id="KW-0274">FAD</keyword>
<dbReference type="Gene3D" id="3.90.700.10">
    <property type="entry name" value="Succinate dehydrogenase/fumarate reductase flavoprotein, catalytic domain"/>
    <property type="match status" value="1"/>
</dbReference>
<evidence type="ECO:0000256" key="8">
    <source>
        <dbReference type="ARBA" id="ARBA00023002"/>
    </source>
</evidence>
<dbReference type="PANTHER" id="PTHR42716:SF2">
    <property type="entry name" value="L-ASPARTATE OXIDASE, CHLOROPLASTIC"/>
    <property type="match status" value="1"/>
</dbReference>
<proteinExistence type="inferred from homology"/>
<comment type="function">
    <text evidence="11">Catalyzes the oxidation of L-aspartate to iminoaspartate.</text>
</comment>
<dbReference type="InterPro" id="IPR037099">
    <property type="entry name" value="Fum_R/Succ_DH_flav-like_C_sf"/>
</dbReference>
<sequence>METMETDVLVIGCGIAGCSVAMAAAKNGLSVLMITNAKEPEESNTYHAQGGIIYKGENDSPELLIKDLMRAGADLCKGDATRNLSEKGPKFIEDILMKELDVNFDKTLKDELHITDEGAHSVPRIIHAEDLTGKAIELAFLKGLKNYKNITIKATLTAIDLLTLSHHSLNSLDIYKEPTCAGAYVFDQINNKVFPIMAKETTLATGGLGRLFLHTTNPKGARGDGIAMANRAGARILNMEYIQFHPTSLYHPEADRFLISESLRGEGAKLINKKGESFMEKYHRLGTLAPRDIVARGIHEEMLQDGSECVFLDISHKKGDWIKKRFPNIYRKCLEYKIDITKQPIPVVPAAHYSCGGIVVDLEGRTSIKRLWAAGEVTCSGIHGANRLASSSLLEGLVWGTLAGQRITCEIEKDEIHFPKIASWRYEVEEVDPALILQDWLTIKQTMWNYVGLVRTAKRLARAEKILSELQSEIEEFYRNSMLSDELIGLRNGIQAAIVVLQAAKVNRESRGCHYRKD</sequence>
<evidence type="ECO:0000256" key="11">
    <source>
        <dbReference type="RuleBase" id="RU362049"/>
    </source>
</evidence>
<dbReference type="InterPro" id="IPR003953">
    <property type="entry name" value="FAD-dep_OxRdtase_2_FAD-bd"/>
</dbReference>
<comment type="pathway">
    <text evidence="2 11">Cofactor biosynthesis; NAD(+) biosynthesis; iminoaspartate from L-aspartate (oxidase route): step 1/1.</text>
</comment>
<evidence type="ECO:0000256" key="12">
    <source>
        <dbReference type="SAM" id="Coils"/>
    </source>
</evidence>
<evidence type="ECO:0000259" key="13">
    <source>
        <dbReference type="Pfam" id="PF00890"/>
    </source>
</evidence>
<evidence type="ECO:0000256" key="10">
    <source>
        <dbReference type="NCBIfam" id="TIGR00551"/>
    </source>
</evidence>
<feature type="domain" description="Fumarate reductase/succinate dehydrogenase flavoprotein-like C-terminal" evidence="14">
    <location>
        <begin position="443"/>
        <end position="518"/>
    </location>
</feature>
<dbReference type="AlphaFoldDB" id="A0A1F7RDU9"/>
<evidence type="ECO:0000256" key="9">
    <source>
        <dbReference type="ARBA" id="ARBA00048305"/>
    </source>
</evidence>
<dbReference type="SUPFAM" id="SSF51905">
    <property type="entry name" value="FAD/NAD(P)-binding domain"/>
    <property type="match status" value="1"/>
</dbReference>
<evidence type="ECO:0000313" key="15">
    <source>
        <dbReference type="EMBL" id="OGL39500.1"/>
    </source>
</evidence>
<name>A0A1F7RDU9_9BACT</name>
<keyword evidence="8 11" id="KW-0560">Oxidoreductase</keyword>
<dbReference type="Pfam" id="PF00890">
    <property type="entry name" value="FAD_binding_2"/>
    <property type="match status" value="1"/>
</dbReference>
<dbReference type="EMBL" id="MGDB01000117">
    <property type="protein sequence ID" value="OGL39500.1"/>
    <property type="molecule type" value="Genomic_DNA"/>
</dbReference>
<dbReference type="Gene3D" id="1.20.58.100">
    <property type="entry name" value="Fumarate reductase/succinate dehydrogenase flavoprotein-like, C-terminal domain"/>
    <property type="match status" value="1"/>
</dbReference>
<comment type="catalytic activity">
    <reaction evidence="9">
        <text>L-aspartate + O2 = iminosuccinate + H2O2</text>
        <dbReference type="Rhea" id="RHEA:25876"/>
        <dbReference type="ChEBI" id="CHEBI:15379"/>
        <dbReference type="ChEBI" id="CHEBI:16240"/>
        <dbReference type="ChEBI" id="CHEBI:29991"/>
        <dbReference type="ChEBI" id="CHEBI:77875"/>
        <dbReference type="EC" id="1.4.3.16"/>
    </reaction>
    <physiologicalReaction direction="left-to-right" evidence="9">
        <dbReference type="Rhea" id="RHEA:25877"/>
    </physiologicalReaction>
</comment>
<keyword evidence="5 11" id="KW-0285">Flavoprotein</keyword>
<comment type="subcellular location">
    <subcellularLocation>
        <location evidence="11">Cytoplasm</location>
    </subcellularLocation>
</comment>
<dbReference type="PANTHER" id="PTHR42716">
    <property type="entry name" value="L-ASPARTATE OXIDASE"/>
    <property type="match status" value="1"/>
</dbReference>
<dbReference type="FunFam" id="3.90.700.10:FF:000002">
    <property type="entry name" value="L-aspartate oxidase"/>
    <property type="match status" value="1"/>
</dbReference>
<reference evidence="15 16" key="1">
    <citation type="journal article" date="2016" name="Nat. Commun.">
        <title>Thousands of microbial genomes shed light on interconnected biogeochemical processes in an aquifer system.</title>
        <authorList>
            <person name="Anantharaman K."/>
            <person name="Brown C.T."/>
            <person name="Hug L.A."/>
            <person name="Sharon I."/>
            <person name="Castelle C.J."/>
            <person name="Probst A.J."/>
            <person name="Thomas B.C."/>
            <person name="Singh A."/>
            <person name="Wilkins M.J."/>
            <person name="Karaoz U."/>
            <person name="Brodie E.L."/>
            <person name="Williams K.H."/>
            <person name="Hubbard S.S."/>
            <person name="Banfield J.F."/>
        </authorList>
    </citation>
    <scope>NUCLEOTIDE SEQUENCE [LARGE SCALE GENOMIC DNA]</scope>
</reference>
<keyword evidence="6 11" id="KW-0662">Pyridine nucleotide biosynthesis</keyword>
<dbReference type="PRINTS" id="PR00368">
    <property type="entry name" value="FADPNR"/>
</dbReference>
<evidence type="ECO:0000313" key="16">
    <source>
        <dbReference type="Proteomes" id="UP000178526"/>
    </source>
</evidence>
<dbReference type="NCBIfam" id="TIGR00551">
    <property type="entry name" value="nadB"/>
    <property type="match status" value="1"/>
</dbReference>
<dbReference type="SUPFAM" id="SSF46977">
    <property type="entry name" value="Succinate dehydrogenase/fumarate reductase flavoprotein C-terminal domain"/>
    <property type="match status" value="1"/>
</dbReference>
<comment type="caution">
    <text evidence="15">The sequence shown here is derived from an EMBL/GenBank/DDBJ whole genome shotgun (WGS) entry which is preliminary data.</text>
</comment>
<feature type="domain" description="FAD-dependent oxidoreductase 2 FAD-binding" evidence="13">
    <location>
        <begin position="7"/>
        <end position="393"/>
    </location>
</feature>
<evidence type="ECO:0000256" key="1">
    <source>
        <dbReference type="ARBA" id="ARBA00001974"/>
    </source>
</evidence>
<dbReference type="InterPro" id="IPR027477">
    <property type="entry name" value="Succ_DH/fumarate_Rdtase_cat_sf"/>
</dbReference>
<dbReference type="Pfam" id="PF02910">
    <property type="entry name" value="Succ_DH_flav_C"/>
    <property type="match status" value="1"/>
</dbReference>
<dbReference type="SUPFAM" id="SSF56425">
    <property type="entry name" value="Succinate dehydrogenase/fumarate reductase flavoprotein, catalytic domain"/>
    <property type="match status" value="1"/>
</dbReference>
<evidence type="ECO:0000256" key="2">
    <source>
        <dbReference type="ARBA" id="ARBA00004950"/>
    </source>
</evidence>
<dbReference type="Gene3D" id="3.50.50.60">
    <property type="entry name" value="FAD/NAD(P)-binding domain"/>
    <property type="match status" value="1"/>
</dbReference>
<evidence type="ECO:0000256" key="5">
    <source>
        <dbReference type="ARBA" id="ARBA00022630"/>
    </source>
</evidence>
<comment type="cofactor">
    <cofactor evidence="1 11">
        <name>FAD</name>
        <dbReference type="ChEBI" id="CHEBI:57692"/>
    </cofactor>
</comment>
<dbReference type="GO" id="GO:0009435">
    <property type="term" value="P:NAD+ biosynthetic process"/>
    <property type="evidence" value="ECO:0007669"/>
    <property type="project" value="UniProtKB-UniPathway"/>
</dbReference>
<dbReference type="Proteomes" id="UP000178526">
    <property type="component" value="Unassembled WGS sequence"/>
</dbReference>
<evidence type="ECO:0000256" key="6">
    <source>
        <dbReference type="ARBA" id="ARBA00022642"/>
    </source>
</evidence>
<evidence type="ECO:0000256" key="4">
    <source>
        <dbReference type="ARBA" id="ARBA00012173"/>
    </source>
</evidence>